<accession>A0A6J2IZT0</accession>
<feature type="region of interest" description="Disordered" evidence="1">
    <location>
        <begin position="1"/>
        <end position="283"/>
    </location>
</feature>
<dbReference type="Proteomes" id="UP000504627">
    <property type="component" value="Unplaced"/>
</dbReference>
<feature type="compositionally biased region" description="Low complexity" evidence="1">
    <location>
        <begin position="1"/>
        <end position="11"/>
    </location>
</feature>
<feature type="compositionally biased region" description="Pro residues" evidence="1">
    <location>
        <begin position="118"/>
        <end position="136"/>
    </location>
</feature>
<dbReference type="GeneID" id="114003026"/>
<feature type="compositionally biased region" description="Gly residues" evidence="1">
    <location>
        <begin position="155"/>
        <end position="169"/>
    </location>
</feature>
<dbReference type="InParanoid" id="A0A6J2IZT0"/>
<reference evidence="3" key="1">
    <citation type="submission" date="2025-08" db="UniProtKB">
        <authorList>
            <consortium name="RefSeq"/>
        </authorList>
    </citation>
    <scope>IDENTIFICATION</scope>
    <source>
        <tissue evidence="3">Muscle</tissue>
    </source>
</reference>
<feature type="region of interest" description="Disordered" evidence="1">
    <location>
        <begin position="295"/>
        <end position="436"/>
    </location>
</feature>
<evidence type="ECO:0000313" key="3">
    <source>
        <dbReference type="RefSeq" id="XP_027605332.2"/>
    </source>
</evidence>
<evidence type="ECO:0000313" key="2">
    <source>
        <dbReference type="Proteomes" id="UP000504627"/>
    </source>
</evidence>
<feature type="compositionally biased region" description="Basic and acidic residues" evidence="1">
    <location>
        <begin position="421"/>
        <end position="430"/>
    </location>
</feature>
<feature type="compositionally biased region" description="Low complexity" evidence="1">
    <location>
        <begin position="366"/>
        <end position="384"/>
    </location>
</feature>
<feature type="compositionally biased region" description="Gly residues" evidence="1">
    <location>
        <begin position="191"/>
        <end position="204"/>
    </location>
</feature>
<feature type="compositionally biased region" description="Basic and acidic residues" evidence="1">
    <location>
        <begin position="178"/>
        <end position="187"/>
    </location>
</feature>
<feature type="compositionally biased region" description="Basic and acidic residues" evidence="1">
    <location>
        <begin position="221"/>
        <end position="234"/>
    </location>
</feature>
<dbReference type="RefSeq" id="XP_027605332.2">
    <property type="nucleotide sequence ID" value="XM_027749531.2"/>
</dbReference>
<feature type="compositionally biased region" description="Basic and acidic residues" evidence="1">
    <location>
        <begin position="389"/>
        <end position="404"/>
    </location>
</feature>
<gene>
    <name evidence="3" type="primary">LOC114003026</name>
</gene>
<keyword evidence="2" id="KW-1185">Reference proteome</keyword>
<sequence>MAGRAAASPPAGAGPPPSPCPAVCGLRSSSSPCLRGPEPGEPRAGRRRRGGPRCRLLAPTRGAGRLSGSACPLRAPASARERGMLPGAAGTGGGCSRGSRADPSAPAQLDPSLQLQVPAPPPPAANGGPPPAPPLLPIGCRGCPSRRHSWTGRTVPGGDGRGAPAGVGPGHPLPWGEIRGENGDLQRRGRGGGGKPRAALGGGSPRWDTAAPGEGEAGETQGRRDGAGDEEMGRKKPQASEARQGQGAEGSRSRYRALPCAAQTLPKTLSLLPPAPSPTARERRPCCWARRMWVTSPCHPTPSPLRGATPSGAGRPYAAWGHDPGQQLAGGPGPEQARGTRHPQPREQRVPPVPPARRTRPELPLPVRVPAAAGAVPDGGDRAASIPGEGRDARPEQGARHAEPETFLQRDQSNRFSAGDPHFECRRPQAEPEPCF</sequence>
<protein>
    <submittedName>
        <fullName evidence="3">Basic proline-rich protein-like</fullName>
    </submittedName>
</protein>
<name>A0A6J2IZT0_9PASS</name>
<dbReference type="AlphaFoldDB" id="A0A6J2IZT0"/>
<organism evidence="2 3">
    <name type="scientific">Pipra filicauda</name>
    <name type="common">Wire-tailed manakin</name>
    <dbReference type="NCBI Taxonomy" id="649802"/>
    <lineage>
        <taxon>Eukaryota</taxon>
        <taxon>Metazoa</taxon>
        <taxon>Chordata</taxon>
        <taxon>Craniata</taxon>
        <taxon>Vertebrata</taxon>
        <taxon>Euteleostomi</taxon>
        <taxon>Archelosauria</taxon>
        <taxon>Archosauria</taxon>
        <taxon>Dinosauria</taxon>
        <taxon>Saurischia</taxon>
        <taxon>Theropoda</taxon>
        <taxon>Coelurosauria</taxon>
        <taxon>Aves</taxon>
        <taxon>Neognathae</taxon>
        <taxon>Neoaves</taxon>
        <taxon>Telluraves</taxon>
        <taxon>Australaves</taxon>
        <taxon>Passeriformes</taxon>
        <taxon>Pipridae</taxon>
        <taxon>Pipra</taxon>
    </lineage>
</organism>
<proteinExistence type="predicted"/>
<evidence type="ECO:0000256" key="1">
    <source>
        <dbReference type="SAM" id="MobiDB-lite"/>
    </source>
</evidence>